<organism evidence="2 3">
    <name type="scientific">Ceraceosorus guamensis</name>
    <dbReference type="NCBI Taxonomy" id="1522189"/>
    <lineage>
        <taxon>Eukaryota</taxon>
        <taxon>Fungi</taxon>
        <taxon>Dikarya</taxon>
        <taxon>Basidiomycota</taxon>
        <taxon>Ustilaginomycotina</taxon>
        <taxon>Exobasidiomycetes</taxon>
        <taxon>Ceraceosorales</taxon>
        <taxon>Ceraceosoraceae</taxon>
        <taxon>Ceraceosorus</taxon>
    </lineage>
</organism>
<sequence length="103" mass="11320">MCTLLKKEPLELLATLSSSTCIDHIRHLVEEHGIATTFGMQEKQQQVWDGTAGMLYHVYRAEKQPSKAREGSTSKRAKKVASSTKGETTALADKTNEAGPSWS</sequence>
<evidence type="ECO:0000313" key="2">
    <source>
        <dbReference type="EMBL" id="PWN39918.1"/>
    </source>
</evidence>
<accession>A0A316VS90</accession>
<evidence type="ECO:0000256" key="1">
    <source>
        <dbReference type="SAM" id="MobiDB-lite"/>
    </source>
</evidence>
<protein>
    <submittedName>
        <fullName evidence="2">Uncharacterized protein</fullName>
    </submittedName>
</protein>
<feature type="region of interest" description="Disordered" evidence="1">
    <location>
        <begin position="63"/>
        <end position="103"/>
    </location>
</feature>
<dbReference type="EMBL" id="KZ819438">
    <property type="protein sequence ID" value="PWN39918.1"/>
    <property type="molecule type" value="Genomic_DNA"/>
</dbReference>
<reference evidence="2 3" key="1">
    <citation type="journal article" date="2018" name="Mol. Biol. Evol.">
        <title>Broad Genomic Sampling Reveals a Smut Pathogenic Ancestry of the Fungal Clade Ustilaginomycotina.</title>
        <authorList>
            <person name="Kijpornyongpan T."/>
            <person name="Mondo S.J."/>
            <person name="Barry K."/>
            <person name="Sandor L."/>
            <person name="Lee J."/>
            <person name="Lipzen A."/>
            <person name="Pangilinan J."/>
            <person name="LaButti K."/>
            <person name="Hainaut M."/>
            <person name="Henrissat B."/>
            <person name="Grigoriev I.V."/>
            <person name="Spatafora J.W."/>
            <person name="Aime M.C."/>
        </authorList>
    </citation>
    <scope>NUCLEOTIDE SEQUENCE [LARGE SCALE GENOMIC DNA]</scope>
    <source>
        <strain evidence="2 3">MCA 4658</strain>
    </source>
</reference>
<dbReference type="Proteomes" id="UP000245783">
    <property type="component" value="Unassembled WGS sequence"/>
</dbReference>
<dbReference type="InParanoid" id="A0A316VS90"/>
<proteinExistence type="predicted"/>
<keyword evidence="3" id="KW-1185">Reference proteome</keyword>
<feature type="compositionally biased region" description="Basic and acidic residues" evidence="1">
    <location>
        <begin position="63"/>
        <end position="73"/>
    </location>
</feature>
<gene>
    <name evidence="2" type="ORF">IE81DRAFT_349740</name>
</gene>
<name>A0A316VS90_9BASI</name>
<dbReference type="AlphaFoldDB" id="A0A316VS90"/>
<dbReference type="RefSeq" id="XP_025367078.1">
    <property type="nucleotide sequence ID" value="XM_025516440.1"/>
</dbReference>
<evidence type="ECO:0000313" key="3">
    <source>
        <dbReference type="Proteomes" id="UP000245783"/>
    </source>
</evidence>
<dbReference type="GeneID" id="37038310"/>